<dbReference type="SUPFAM" id="SSF47413">
    <property type="entry name" value="lambda repressor-like DNA-binding domains"/>
    <property type="match status" value="1"/>
</dbReference>
<dbReference type="AlphaFoldDB" id="A0A543FZA4"/>
<dbReference type="Pfam" id="PF19054">
    <property type="entry name" value="DUF5753"/>
    <property type="match status" value="1"/>
</dbReference>
<dbReference type="GO" id="GO:0003677">
    <property type="term" value="F:DNA binding"/>
    <property type="evidence" value="ECO:0007669"/>
    <property type="project" value="InterPro"/>
</dbReference>
<dbReference type="OrthoDB" id="4285266at2"/>
<sequence>MGAAARTIALLAGREVCVPSSEGPLLHRRRLGAELRRLRGERTLEEVAEATLISTSKLSRLENGQGVPQPRDIRDLVNFYELDVPTADRLRRWASAGRSQAWWREYSDVLFEGLATYVDYESGASTIRSYAAAIVPPLLQTDTYAVELYKVLPTIKSEESARRVLEVRARRQQVLVESDDAPQLIFVLDEAVLRRPFGSPDDVREQLDHLHAVSRQRNVSLRVLPFGAGLHAGLLGLFTILQYADDRDRDVVAVESHTGERFLEQPSNVLEYIRIFDAITRKTLDHDESRALIKEIRDRTTRSPEGTP</sequence>
<accession>A0A543FZA4</accession>
<dbReference type="SMART" id="SM00530">
    <property type="entry name" value="HTH_XRE"/>
    <property type="match status" value="1"/>
</dbReference>
<dbReference type="EMBL" id="VFPH01000002">
    <property type="protein sequence ID" value="TQM39166.1"/>
    <property type="molecule type" value="Genomic_DNA"/>
</dbReference>
<reference evidence="2 3" key="1">
    <citation type="submission" date="2019-06" db="EMBL/GenBank/DDBJ databases">
        <title>Sequencing the genomes of 1000 actinobacteria strains.</title>
        <authorList>
            <person name="Klenk H.-P."/>
        </authorList>
    </citation>
    <scope>NUCLEOTIDE SEQUENCE [LARGE SCALE GENOMIC DNA]</scope>
    <source>
        <strain evidence="2 3">DSM 45511</strain>
    </source>
</reference>
<comment type="caution">
    <text evidence="2">The sequence shown here is derived from an EMBL/GenBank/DDBJ whole genome shotgun (WGS) entry which is preliminary data.</text>
</comment>
<name>A0A543FZA4_9PSEU</name>
<dbReference type="CDD" id="cd00093">
    <property type="entry name" value="HTH_XRE"/>
    <property type="match status" value="1"/>
</dbReference>
<dbReference type="InterPro" id="IPR010982">
    <property type="entry name" value="Lambda_DNA-bd_dom_sf"/>
</dbReference>
<dbReference type="Gene3D" id="1.10.260.40">
    <property type="entry name" value="lambda repressor-like DNA-binding domains"/>
    <property type="match status" value="1"/>
</dbReference>
<dbReference type="InterPro" id="IPR043917">
    <property type="entry name" value="DUF5753"/>
</dbReference>
<dbReference type="Pfam" id="PF13560">
    <property type="entry name" value="HTH_31"/>
    <property type="match status" value="1"/>
</dbReference>
<dbReference type="Proteomes" id="UP000319818">
    <property type="component" value="Unassembled WGS sequence"/>
</dbReference>
<evidence type="ECO:0000313" key="2">
    <source>
        <dbReference type="EMBL" id="TQM39166.1"/>
    </source>
</evidence>
<gene>
    <name evidence="2" type="ORF">FB388_6421</name>
</gene>
<dbReference type="InterPro" id="IPR001387">
    <property type="entry name" value="Cro/C1-type_HTH"/>
</dbReference>
<keyword evidence="3" id="KW-1185">Reference proteome</keyword>
<feature type="domain" description="HTH cro/C1-type" evidence="1">
    <location>
        <begin position="35"/>
        <end position="87"/>
    </location>
</feature>
<evidence type="ECO:0000259" key="1">
    <source>
        <dbReference type="PROSITE" id="PS50943"/>
    </source>
</evidence>
<proteinExistence type="predicted"/>
<evidence type="ECO:0000313" key="3">
    <source>
        <dbReference type="Proteomes" id="UP000319818"/>
    </source>
</evidence>
<protein>
    <submittedName>
        <fullName evidence="2">Helix-turn-helix protein</fullName>
    </submittedName>
</protein>
<dbReference type="PROSITE" id="PS50943">
    <property type="entry name" value="HTH_CROC1"/>
    <property type="match status" value="1"/>
</dbReference>
<organism evidence="2 3">
    <name type="scientific">Pseudonocardia cypriaca</name>
    <dbReference type="NCBI Taxonomy" id="882449"/>
    <lineage>
        <taxon>Bacteria</taxon>
        <taxon>Bacillati</taxon>
        <taxon>Actinomycetota</taxon>
        <taxon>Actinomycetes</taxon>
        <taxon>Pseudonocardiales</taxon>
        <taxon>Pseudonocardiaceae</taxon>
        <taxon>Pseudonocardia</taxon>
    </lineage>
</organism>